<organism evidence="2 3">
    <name type="scientific">Panaeolus cyanescens</name>
    <dbReference type="NCBI Taxonomy" id="181874"/>
    <lineage>
        <taxon>Eukaryota</taxon>
        <taxon>Fungi</taxon>
        <taxon>Dikarya</taxon>
        <taxon>Basidiomycota</taxon>
        <taxon>Agaricomycotina</taxon>
        <taxon>Agaricomycetes</taxon>
        <taxon>Agaricomycetidae</taxon>
        <taxon>Agaricales</taxon>
        <taxon>Agaricineae</taxon>
        <taxon>Galeropsidaceae</taxon>
        <taxon>Panaeolus</taxon>
    </lineage>
</organism>
<gene>
    <name evidence="2" type="ORF">CVT24_012997</name>
</gene>
<proteinExistence type="predicted"/>
<accession>A0A409VVP5</accession>
<keyword evidence="3" id="KW-1185">Reference proteome</keyword>
<dbReference type="AlphaFoldDB" id="A0A409VVP5"/>
<feature type="compositionally biased region" description="Polar residues" evidence="1">
    <location>
        <begin position="449"/>
        <end position="472"/>
    </location>
</feature>
<evidence type="ECO:0000313" key="3">
    <source>
        <dbReference type="Proteomes" id="UP000284842"/>
    </source>
</evidence>
<protein>
    <submittedName>
        <fullName evidence="2">Uncharacterized protein</fullName>
    </submittedName>
</protein>
<feature type="compositionally biased region" description="Polar residues" evidence="1">
    <location>
        <begin position="366"/>
        <end position="375"/>
    </location>
</feature>
<dbReference type="Proteomes" id="UP000284842">
    <property type="component" value="Unassembled WGS sequence"/>
</dbReference>
<feature type="compositionally biased region" description="Low complexity" evidence="1">
    <location>
        <begin position="346"/>
        <end position="365"/>
    </location>
</feature>
<feature type="compositionally biased region" description="Polar residues" evidence="1">
    <location>
        <begin position="481"/>
        <end position="510"/>
    </location>
</feature>
<reference evidence="2 3" key="1">
    <citation type="journal article" date="2018" name="Evol. Lett.">
        <title>Horizontal gene cluster transfer increased hallucinogenic mushroom diversity.</title>
        <authorList>
            <person name="Reynolds H.T."/>
            <person name="Vijayakumar V."/>
            <person name="Gluck-Thaler E."/>
            <person name="Korotkin H.B."/>
            <person name="Matheny P.B."/>
            <person name="Slot J.C."/>
        </authorList>
    </citation>
    <scope>NUCLEOTIDE SEQUENCE [LARGE SCALE GENOMIC DNA]</scope>
    <source>
        <strain evidence="2 3">2629</strain>
    </source>
</reference>
<evidence type="ECO:0000256" key="1">
    <source>
        <dbReference type="SAM" id="MobiDB-lite"/>
    </source>
</evidence>
<dbReference type="OrthoDB" id="3002189at2759"/>
<comment type="caution">
    <text evidence="2">The sequence shown here is derived from an EMBL/GenBank/DDBJ whole genome shotgun (WGS) entry which is preliminary data.</text>
</comment>
<feature type="compositionally biased region" description="Polar residues" evidence="1">
    <location>
        <begin position="401"/>
        <end position="418"/>
    </location>
</feature>
<sequence>MLKGKINYPPDLDVLDSPLGSPPPFTAAFSIPGSALAERIFNDPDSWEDTDVDEGDFPEDIMMNEQMAWLTEEIEKFRASSASLESNIPFDVVPDRDSKGGLKGLITSPIGDNKDSLDVDAANWKGIGKRKSVRPISLAALFDRPNEDFSADIQQQLSKILDSGGIRHQVRPLSSALSPPFSGDTSTTLDTPLPVHSALSISSSSSGAPSPVHVHSASATLSFLEWYGIYPDSPKLDASTRRSIIQRKKSKRTSPALHVPSPRHAPRPSPLIASSASHEAAPEPITVPSSSATSPPGLDPPSAPVLVSAEKSKISKPAPPPGLTRTPSPKVRRKSPVLPEPPVPAPLAVLPASQSQLSTQASAPLPSTTTRSTSKGRPPLPSAAPPAYTRSSSPAPRLVRNPSTMGAQVARSHSSVTTHARAPSVDNSPQRRRLPCIPPEPRDSVNAIDPSSRSATPVSRSATPPQQQTILRGSNRRASPPSVSTTAIPQPSSSLNTPVTSLLRSASCTRSPLVGPAGPRTRSGQARGCETPSPSRKASDGSHRPAVLRL</sequence>
<dbReference type="STRING" id="181874.A0A409VVP5"/>
<evidence type="ECO:0000313" key="2">
    <source>
        <dbReference type="EMBL" id="PPQ70336.1"/>
    </source>
</evidence>
<name>A0A409VVP5_9AGAR</name>
<dbReference type="InParanoid" id="A0A409VVP5"/>
<feature type="compositionally biased region" description="Low complexity" evidence="1">
    <location>
        <begin position="273"/>
        <end position="284"/>
    </location>
</feature>
<feature type="region of interest" description="Disordered" evidence="1">
    <location>
        <begin position="245"/>
        <end position="550"/>
    </location>
</feature>
<dbReference type="EMBL" id="NHTK01005957">
    <property type="protein sequence ID" value="PPQ70336.1"/>
    <property type="molecule type" value="Genomic_DNA"/>
</dbReference>